<dbReference type="SUPFAM" id="SSF53187">
    <property type="entry name" value="Zn-dependent exopeptidases"/>
    <property type="match status" value="1"/>
</dbReference>
<keyword evidence="6 9" id="KW-0378">Hydrolase</keyword>
<evidence type="ECO:0000256" key="8">
    <source>
        <dbReference type="ARBA" id="ARBA00023049"/>
    </source>
</evidence>
<dbReference type="InterPro" id="IPR001948">
    <property type="entry name" value="Peptidase_M18"/>
</dbReference>
<dbReference type="EMBL" id="ACLF03000003">
    <property type="protein sequence ID" value="EFQ84214.1"/>
    <property type="molecule type" value="Genomic_DNA"/>
</dbReference>
<evidence type="ECO:0000256" key="7">
    <source>
        <dbReference type="ARBA" id="ARBA00022833"/>
    </source>
</evidence>
<proteinExistence type="inferred from homology"/>
<dbReference type="EC" id="3.4.11.-" evidence="10"/>
<dbReference type="GO" id="GO:0008270">
    <property type="term" value="F:zinc ion binding"/>
    <property type="evidence" value="ECO:0007669"/>
    <property type="project" value="InterPro"/>
</dbReference>
<dbReference type="PRINTS" id="PR00932">
    <property type="entry name" value="AMINO1PTASE"/>
</dbReference>
<dbReference type="eggNOG" id="COG1362">
    <property type="taxonomic scope" value="Bacteria"/>
</dbReference>
<evidence type="ECO:0000256" key="1">
    <source>
        <dbReference type="ARBA" id="ARBA00001947"/>
    </source>
</evidence>
<dbReference type="AlphaFoldDB" id="E2SAE0"/>
<keyword evidence="4 9" id="KW-0645">Protease</keyword>
<evidence type="ECO:0000256" key="10">
    <source>
        <dbReference type="RuleBase" id="RU004387"/>
    </source>
</evidence>
<dbReference type="SUPFAM" id="SSF101821">
    <property type="entry name" value="Aminopeptidase/glucanase lid domain"/>
    <property type="match status" value="1"/>
</dbReference>
<dbReference type="STRING" id="585531.HMPREF0063_10930"/>
<evidence type="ECO:0000256" key="2">
    <source>
        <dbReference type="ARBA" id="ARBA00008290"/>
    </source>
</evidence>
<dbReference type="InterPro" id="IPR023358">
    <property type="entry name" value="Peptidase_M18_dom2"/>
</dbReference>
<dbReference type="GO" id="GO:0005737">
    <property type="term" value="C:cytoplasm"/>
    <property type="evidence" value="ECO:0007669"/>
    <property type="project" value="UniProtKB-ARBA"/>
</dbReference>
<reference evidence="11" key="1">
    <citation type="submission" date="2010-08" db="EMBL/GenBank/DDBJ databases">
        <authorList>
            <person name="Muzny D."/>
            <person name="Qin X."/>
            <person name="Buhay C."/>
            <person name="Dugan-Rocha S."/>
            <person name="Ding Y."/>
            <person name="Chen G."/>
            <person name="Hawes A."/>
            <person name="Holder M."/>
            <person name="Jhangiani S."/>
            <person name="Johnson A."/>
            <person name="Khan Z."/>
            <person name="Li Z."/>
            <person name="Liu W."/>
            <person name="Liu X."/>
            <person name="Perez L."/>
            <person name="Shen H."/>
            <person name="Wang Q."/>
            <person name="Watt J."/>
            <person name="Xi L."/>
            <person name="Xin Y."/>
            <person name="Zhou J."/>
            <person name="Deng J."/>
            <person name="Jiang H."/>
            <person name="Liu Y."/>
            <person name="Qu J."/>
            <person name="Song X.-Z."/>
            <person name="Zhang L."/>
            <person name="Villasana D."/>
            <person name="Johnson A."/>
            <person name="Liu J."/>
            <person name="Liyanage D."/>
            <person name="Lorensuhewa L."/>
            <person name="Robinson T."/>
            <person name="Song A."/>
            <person name="Song B.-B."/>
            <person name="Dinh H."/>
            <person name="Thornton R."/>
            <person name="Coyle M."/>
            <person name="Francisco L."/>
            <person name="Jackson L."/>
            <person name="Javaid M."/>
            <person name="Korchina V."/>
            <person name="Kovar C."/>
            <person name="Mata R."/>
            <person name="Mathew T."/>
            <person name="Ngo R."/>
            <person name="Nguyen L."/>
            <person name="Nguyen N."/>
            <person name="Okwuonu G."/>
            <person name="Ongeri F."/>
            <person name="Pham C."/>
            <person name="Simmons D."/>
            <person name="Wilczek-Boney K."/>
            <person name="Hale W."/>
            <person name="Jakkamsetti A."/>
            <person name="Pham P."/>
            <person name="Ruth R."/>
            <person name="San Lucas F."/>
            <person name="Warren J."/>
            <person name="Zhang J."/>
            <person name="Zhao Z."/>
            <person name="Zhou C."/>
            <person name="Zhu D."/>
            <person name="Lee S."/>
            <person name="Bess C."/>
            <person name="Blankenburg K."/>
            <person name="Forbes L."/>
            <person name="Fu Q."/>
            <person name="Gubbala S."/>
            <person name="Hirani K."/>
            <person name="Jayaseelan J.C."/>
            <person name="Lara F."/>
            <person name="Munidasa M."/>
            <person name="Palculict T."/>
            <person name="Patil S."/>
            <person name="Pu L.-L."/>
            <person name="Saada N."/>
            <person name="Tang L."/>
            <person name="Weissenberger G."/>
            <person name="Zhu Y."/>
            <person name="Hemphill L."/>
            <person name="Shang Y."/>
            <person name="Youmans B."/>
            <person name="Ayvaz T."/>
            <person name="Ross M."/>
            <person name="Santibanez J."/>
            <person name="Aqrawi P."/>
            <person name="Gross S."/>
            <person name="Joshi V."/>
            <person name="Fowler G."/>
            <person name="Nazareth L."/>
            <person name="Reid J."/>
            <person name="Worley K."/>
            <person name="Petrosino J."/>
            <person name="Highlander S."/>
            <person name="Gibbs R."/>
        </authorList>
    </citation>
    <scope>NUCLEOTIDE SEQUENCE [LARGE SCALE GENOMIC DNA]</scope>
    <source>
        <strain evidence="11">DSM 15272</strain>
    </source>
</reference>
<dbReference type="GO" id="GO:0004177">
    <property type="term" value="F:aminopeptidase activity"/>
    <property type="evidence" value="ECO:0007669"/>
    <property type="project" value="UniProtKB-KW"/>
</dbReference>
<dbReference type="RefSeq" id="WP_007077952.1">
    <property type="nucleotide sequence ID" value="NZ_CM001024.1"/>
</dbReference>
<dbReference type="Pfam" id="PF02127">
    <property type="entry name" value="Peptidase_M18"/>
    <property type="match status" value="1"/>
</dbReference>
<sequence>MVDPAQDLCRFVDASPSPFHVCSTVADELTAAGWQLLDEREPWPAASGRYLVVRGGSLVAWSTESSTGPADAFRIVGGHTDSPNLRLKQHPDRGFDGLGVVALEPYGGAWLHTWLDRDLGLSGRLALRDGTTRLVHVDDPVLRVPSLAIHLSAARREIEVDPQRHLDAIWSGARHRGDVVAWVAGTVGVDRADVLGFELMAHDTQPSRLVGADREFVAAPRLDNQVTCFAGMRALTATAPVQGIRPVLALFDHEEVGSTSERGAQSDLLATVLERIVLAAGGTRDDYHRAVAASVCASGDMAHATHPNHADRHEPQHRITAGGGPVLKINQNLRYATDARGSAAFALACESAGVPLQTYLHRADLPCGSTIGPLSAARTGITTVDVGAPQWAMHSVREQMAAADVDLYTRALTAFLAPT</sequence>
<keyword evidence="3 9" id="KW-0031">Aminopeptidase</keyword>
<dbReference type="Gene3D" id="2.30.250.10">
    <property type="entry name" value="Aminopeptidase i, Domain 2"/>
    <property type="match status" value="1"/>
</dbReference>
<dbReference type="GO" id="GO:0006508">
    <property type="term" value="P:proteolysis"/>
    <property type="evidence" value="ECO:0007669"/>
    <property type="project" value="UniProtKB-KW"/>
</dbReference>
<dbReference type="HOGENOM" id="CLU_019532_2_0_11"/>
<dbReference type="OrthoDB" id="5288740at2"/>
<dbReference type="Gene3D" id="3.40.630.10">
    <property type="entry name" value="Zn peptidases"/>
    <property type="match status" value="1"/>
</dbReference>
<protein>
    <recommendedName>
        <fullName evidence="10">M18 family aminopeptidase</fullName>
        <ecNumber evidence="10">3.4.11.-</ecNumber>
    </recommendedName>
</protein>
<evidence type="ECO:0000313" key="12">
    <source>
        <dbReference type="Proteomes" id="UP000003111"/>
    </source>
</evidence>
<evidence type="ECO:0000256" key="4">
    <source>
        <dbReference type="ARBA" id="ARBA00022670"/>
    </source>
</evidence>
<evidence type="ECO:0000256" key="5">
    <source>
        <dbReference type="ARBA" id="ARBA00022723"/>
    </source>
</evidence>
<organism evidence="11 12">
    <name type="scientific">Aeromicrobium marinum DSM 15272</name>
    <dbReference type="NCBI Taxonomy" id="585531"/>
    <lineage>
        <taxon>Bacteria</taxon>
        <taxon>Bacillati</taxon>
        <taxon>Actinomycetota</taxon>
        <taxon>Actinomycetes</taxon>
        <taxon>Propionibacteriales</taxon>
        <taxon>Nocardioidaceae</taxon>
        <taxon>Aeromicrobium</taxon>
    </lineage>
</organism>
<dbReference type="CDD" id="cd05658">
    <property type="entry name" value="M18_DAP"/>
    <property type="match status" value="1"/>
</dbReference>
<dbReference type="GO" id="GO:0008237">
    <property type="term" value="F:metallopeptidase activity"/>
    <property type="evidence" value="ECO:0007669"/>
    <property type="project" value="UniProtKB-KW"/>
</dbReference>
<dbReference type="Proteomes" id="UP000003111">
    <property type="component" value="Unassembled WGS sequence"/>
</dbReference>
<comment type="cofactor">
    <cofactor evidence="1 10">
        <name>Zn(2+)</name>
        <dbReference type="ChEBI" id="CHEBI:29105"/>
    </cofactor>
</comment>
<keyword evidence="12" id="KW-1185">Reference proteome</keyword>
<evidence type="ECO:0000313" key="11">
    <source>
        <dbReference type="EMBL" id="EFQ84214.1"/>
    </source>
</evidence>
<keyword evidence="7 9" id="KW-0862">Zinc</keyword>
<comment type="caution">
    <text evidence="11">The sequence shown here is derived from an EMBL/GenBank/DDBJ whole genome shotgun (WGS) entry which is preliminary data.</text>
</comment>
<evidence type="ECO:0000256" key="3">
    <source>
        <dbReference type="ARBA" id="ARBA00022438"/>
    </source>
</evidence>
<evidence type="ECO:0000256" key="6">
    <source>
        <dbReference type="ARBA" id="ARBA00022801"/>
    </source>
</evidence>
<keyword evidence="5 9" id="KW-0479">Metal-binding</keyword>
<dbReference type="NCBIfam" id="NF002759">
    <property type="entry name" value="PRK02813.1"/>
    <property type="match status" value="1"/>
</dbReference>
<dbReference type="PANTHER" id="PTHR28570">
    <property type="entry name" value="ASPARTYL AMINOPEPTIDASE"/>
    <property type="match status" value="1"/>
</dbReference>
<gene>
    <name evidence="11" type="ORF">HMPREF0063_10930</name>
</gene>
<name>E2SAE0_9ACTN</name>
<comment type="similarity">
    <text evidence="2 9">Belongs to the peptidase M18 family.</text>
</comment>
<accession>E2SAE0</accession>
<evidence type="ECO:0000256" key="9">
    <source>
        <dbReference type="RuleBase" id="RU004386"/>
    </source>
</evidence>
<keyword evidence="8 9" id="KW-0482">Metalloprotease</keyword>
<dbReference type="PANTHER" id="PTHR28570:SF3">
    <property type="entry name" value="ASPARTYL AMINOPEPTIDASE"/>
    <property type="match status" value="1"/>
</dbReference>